<dbReference type="EMBL" id="FORY01000026">
    <property type="protein sequence ID" value="SFK07641.1"/>
    <property type="molecule type" value="Genomic_DNA"/>
</dbReference>
<evidence type="ECO:0000313" key="6">
    <source>
        <dbReference type="EMBL" id="SFK07641.1"/>
    </source>
</evidence>
<evidence type="ECO:0000256" key="1">
    <source>
        <dbReference type="ARBA" id="ARBA00023015"/>
    </source>
</evidence>
<protein>
    <submittedName>
        <fullName evidence="6">Transcriptional regulator, TetR family</fullName>
    </submittedName>
</protein>
<evidence type="ECO:0000256" key="2">
    <source>
        <dbReference type="ARBA" id="ARBA00023125"/>
    </source>
</evidence>
<dbReference type="OrthoDB" id="9808189at2"/>
<dbReference type="GeneID" id="98666766"/>
<dbReference type="InterPro" id="IPR050109">
    <property type="entry name" value="HTH-type_TetR-like_transc_reg"/>
</dbReference>
<organism evidence="6 7">
    <name type="scientific">Celeribacter halophilus</name>
    <dbReference type="NCBI Taxonomy" id="576117"/>
    <lineage>
        <taxon>Bacteria</taxon>
        <taxon>Pseudomonadati</taxon>
        <taxon>Pseudomonadota</taxon>
        <taxon>Alphaproteobacteria</taxon>
        <taxon>Rhodobacterales</taxon>
        <taxon>Roseobacteraceae</taxon>
        <taxon>Celeribacter</taxon>
    </lineage>
</organism>
<keyword evidence="1" id="KW-0805">Transcription regulation</keyword>
<dbReference type="PRINTS" id="PR00455">
    <property type="entry name" value="HTHTETR"/>
</dbReference>
<dbReference type="GO" id="GO:0003700">
    <property type="term" value="F:DNA-binding transcription factor activity"/>
    <property type="evidence" value="ECO:0007669"/>
    <property type="project" value="TreeGrafter"/>
</dbReference>
<dbReference type="STRING" id="576117.SAMN04488138_12625"/>
<dbReference type="AlphaFoldDB" id="A0A1I3WME6"/>
<dbReference type="SUPFAM" id="SSF48498">
    <property type="entry name" value="Tetracyclin repressor-like, C-terminal domain"/>
    <property type="match status" value="1"/>
</dbReference>
<gene>
    <name evidence="6" type="ORF">SAMN04488138_12625</name>
</gene>
<keyword evidence="2 4" id="KW-0238">DNA-binding</keyword>
<dbReference type="Gene3D" id="1.10.10.60">
    <property type="entry name" value="Homeodomain-like"/>
    <property type="match status" value="1"/>
</dbReference>
<feature type="domain" description="HTH tetR-type" evidence="5">
    <location>
        <begin position="13"/>
        <end position="73"/>
    </location>
</feature>
<reference evidence="6 7" key="1">
    <citation type="submission" date="2016-10" db="EMBL/GenBank/DDBJ databases">
        <authorList>
            <person name="de Groot N.N."/>
        </authorList>
    </citation>
    <scope>NUCLEOTIDE SEQUENCE [LARGE SCALE GENOMIC DNA]</scope>
    <source>
        <strain evidence="6 7">CGMCC 1.8891</strain>
    </source>
</reference>
<evidence type="ECO:0000256" key="4">
    <source>
        <dbReference type="PROSITE-ProRule" id="PRU00335"/>
    </source>
</evidence>
<dbReference type="Gene3D" id="1.10.357.10">
    <property type="entry name" value="Tetracycline Repressor, domain 2"/>
    <property type="match status" value="1"/>
</dbReference>
<dbReference type="InterPro" id="IPR001647">
    <property type="entry name" value="HTH_TetR"/>
</dbReference>
<keyword evidence="7" id="KW-1185">Reference proteome</keyword>
<accession>A0A1I3WME6</accession>
<keyword evidence="3" id="KW-0804">Transcription</keyword>
<evidence type="ECO:0000256" key="3">
    <source>
        <dbReference type="ARBA" id="ARBA00023163"/>
    </source>
</evidence>
<dbReference type="InterPro" id="IPR011075">
    <property type="entry name" value="TetR_C"/>
</dbReference>
<dbReference type="Pfam" id="PF16859">
    <property type="entry name" value="TetR_C_11"/>
    <property type="match status" value="1"/>
</dbReference>
<dbReference type="SUPFAM" id="SSF46689">
    <property type="entry name" value="Homeodomain-like"/>
    <property type="match status" value="1"/>
</dbReference>
<dbReference type="PROSITE" id="PS50977">
    <property type="entry name" value="HTH_TETR_2"/>
    <property type="match status" value="1"/>
</dbReference>
<evidence type="ECO:0000313" key="7">
    <source>
        <dbReference type="Proteomes" id="UP000183299"/>
    </source>
</evidence>
<proteinExistence type="predicted"/>
<sequence>MTKKVSGGRPTDERASAALKTAALHLVRENGYEKVSIAAIAKEAGVARQTLYNRWNTKADLVLEAVFEQTGNYAAQPALEEDKRCRVALEEFLINVFEHLNKDRDTLCSIIAAAQKDVTFNASFYTHFVLPREKMITALLHRAQERGELLPDRNPEMISTMIHGAFWYRLLNRGALDARLAKDITTEIFERPPTSPECVAVGS</sequence>
<dbReference type="InterPro" id="IPR009057">
    <property type="entry name" value="Homeodomain-like_sf"/>
</dbReference>
<dbReference type="InterPro" id="IPR036271">
    <property type="entry name" value="Tet_transcr_reg_TetR-rel_C_sf"/>
</dbReference>
<dbReference type="GO" id="GO:0000976">
    <property type="term" value="F:transcription cis-regulatory region binding"/>
    <property type="evidence" value="ECO:0007669"/>
    <property type="project" value="TreeGrafter"/>
</dbReference>
<dbReference type="RefSeq" id="WP_066602216.1">
    <property type="nucleotide sequence ID" value="NZ_FORY01000026.1"/>
</dbReference>
<dbReference type="Proteomes" id="UP000183299">
    <property type="component" value="Unassembled WGS sequence"/>
</dbReference>
<dbReference type="PANTHER" id="PTHR30055:SF148">
    <property type="entry name" value="TETR-FAMILY TRANSCRIPTIONAL REGULATOR"/>
    <property type="match status" value="1"/>
</dbReference>
<feature type="DNA-binding region" description="H-T-H motif" evidence="4">
    <location>
        <begin position="36"/>
        <end position="55"/>
    </location>
</feature>
<dbReference type="Pfam" id="PF00440">
    <property type="entry name" value="TetR_N"/>
    <property type="match status" value="1"/>
</dbReference>
<name>A0A1I3WME6_9RHOB</name>
<evidence type="ECO:0000259" key="5">
    <source>
        <dbReference type="PROSITE" id="PS50977"/>
    </source>
</evidence>
<dbReference type="PANTHER" id="PTHR30055">
    <property type="entry name" value="HTH-TYPE TRANSCRIPTIONAL REGULATOR RUTR"/>
    <property type="match status" value="1"/>
</dbReference>